<protein>
    <submittedName>
        <fullName evidence="2">Uncharacterized protein</fullName>
    </submittedName>
</protein>
<reference evidence="2 3" key="1">
    <citation type="submission" date="2017-03" db="EMBL/GenBank/DDBJ databases">
        <title>Complete genome sequence of the novel DNRA strain Pseudomonas sp. S-6-2 isolated from Chinese polluted river sediment. Journal of Biotechnology.</title>
        <authorList>
            <person name="Li J."/>
            <person name="Xiang F."/>
            <person name="Wang L."/>
            <person name="Xi L."/>
            <person name="Liu J."/>
        </authorList>
    </citation>
    <scope>NUCLEOTIDE SEQUENCE [LARGE SCALE GENOMIC DNA]</scope>
    <source>
        <strain evidence="2 3">S-6-2</strain>
    </source>
</reference>
<dbReference type="EMBL" id="CP020100">
    <property type="protein sequence ID" value="AQZ95853.1"/>
    <property type="molecule type" value="Genomic_DNA"/>
</dbReference>
<name>A0A1V0B7D7_9GAMM</name>
<dbReference type="RefSeq" id="WP_080050747.1">
    <property type="nucleotide sequence ID" value="NZ_CP020100.1"/>
</dbReference>
<feature type="transmembrane region" description="Helical" evidence="1">
    <location>
        <begin position="98"/>
        <end position="120"/>
    </location>
</feature>
<feature type="transmembrane region" description="Helical" evidence="1">
    <location>
        <begin position="70"/>
        <end position="92"/>
    </location>
</feature>
<evidence type="ECO:0000313" key="2">
    <source>
        <dbReference type="EMBL" id="AQZ95853.1"/>
    </source>
</evidence>
<keyword evidence="1" id="KW-0812">Transmembrane</keyword>
<feature type="transmembrane region" description="Helical" evidence="1">
    <location>
        <begin position="27"/>
        <end position="49"/>
    </location>
</feature>
<keyword evidence="1" id="KW-1133">Transmembrane helix</keyword>
<organism evidence="2 3">
    <name type="scientific">Halopseudomonas phragmitis</name>
    <dbReference type="NCBI Taxonomy" id="1931241"/>
    <lineage>
        <taxon>Bacteria</taxon>
        <taxon>Pseudomonadati</taxon>
        <taxon>Pseudomonadota</taxon>
        <taxon>Gammaproteobacteria</taxon>
        <taxon>Pseudomonadales</taxon>
        <taxon>Pseudomonadaceae</taxon>
        <taxon>Halopseudomonas</taxon>
    </lineage>
</organism>
<dbReference type="AlphaFoldDB" id="A0A1V0B7D7"/>
<dbReference type="STRING" id="1931241.BVH74_14305"/>
<dbReference type="KEGG" id="ppha:BVH74_14305"/>
<evidence type="ECO:0000256" key="1">
    <source>
        <dbReference type="SAM" id="Phobius"/>
    </source>
</evidence>
<accession>A0A1V0B7D7</accession>
<feature type="transmembrane region" description="Helical" evidence="1">
    <location>
        <begin position="219"/>
        <end position="240"/>
    </location>
</feature>
<evidence type="ECO:0000313" key="3">
    <source>
        <dbReference type="Proteomes" id="UP000243488"/>
    </source>
</evidence>
<dbReference type="Proteomes" id="UP000243488">
    <property type="component" value="Chromosome"/>
</dbReference>
<feature type="transmembrane region" description="Helical" evidence="1">
    <location>
        <begin position="141"/>
        <end position="161"/>
    </location>
</feature>
<feature type="transmembrane region" description="Helical" evidence="1">
    <location>
        <begin position="5"/>
        <end position="21"/>
    </location>
</feature>
<keyword evidence="1" id="KW-0472">Membrane</keyword>
<proteinExistence type="predicted"/>
<keyword evidence="3" id="KW-1185">Reference proteome</keyword>
<gene>
    <name evidence="2" type="ORF">BVH74_14305</name>
</gene>
<sequence>MHYLPAHYVVIVTVLLLWTWLPEPWRSGLFLPLWGLVAWLIFTGCLESARLRRATWLGQYLLESSPWHRLLRGGVLMVGWNLLLAIGLGLLMLVKLSLLPAALWAVLLLAMPLLAWLTVFMRQRLQAHVKPQALAALGRRLLVPVATVALMLGYLLLALALSQPDMIGLPWDRAMAVNLDTEQRALMLFGVLERLYQLLDLTLMWALQNTLGDVETGGLLAILGWSLLLLTTATFLWAWVRVLVGSDALLNRREKHHD</sequence>